<dbReference type="FunFam" id="2.60.120.330:FF:000038">
    <property type="entry name" value="Si:dkey-10o6.2"/>
    <property type="match status" value="1"/>
</dbReference>
<feature type="domain" description="Fe2OG dioxygenase" evidence="2">
    <location>
        <begin position="174"/>
        <end position="282"/>
    </location>
</feature>
<dbReference type="PROSITE" id="PS51471">
    <property type="entry name" value="FE2OG_OXY"/>
    <property type="match status" value="1"/>
</dbReference>
<dbReference type="Proteomes" id="UP000708208">
    <property type="component" value="Unassembled WGS sequence"/>
</dbReference>
<comment type="similarity">
    <text evidence="1">Belongs to the iron/ascorbate-dependent oxidoreductase family.</text>
</comment>
<keyword evidence="1" id="KW-0479">Metal-binding</keyword>
<name>A0A8J2LE18_9HEXA</name>
<keyword evidence="1" id="KW-0560">Oxidoreductase</keyword>
<gene>
    <name evidence="3" type="ORF">AFUS01_LOCUS31118</name>
</gene>
<evidence type="ECO:0000313" key="3">
    <source>
        <dbReference type="EMBL" id="CAG7820743.1"/>
    </source>
</evidence>
<evidence type="ECO:0000256" key="1">
    <source>
        <dbReference type="RuleBase" id="RU003682"/>
    </source>
</evidence>
<comment type="caution">
    <text evidence="3">The sequence shown here is derived from an EMBL/GenBank/DDBJ whole genome shotgun (WGS) entry which is preliminary data.</text>
</comment>
<dbReference type="InterPro" id="IPR026992">
    <property type="entry name" value="DIOX_N"/>
</dbReference>
<dbReference type="InterPro" id="IPR044861">
    <property type="entry name" value="IPNS-like_FE2OG_OXY"/>
</dbReference>
<dbReference type="Pfam" id="PF03171">
    <property type="entry name" value="2OG-FeII_Oxy"/>
    <property type="match status" value="1"/>
</dbReference>
<evidence type="ECO:0000313" key="4">
    <source>
        <dbReference type="Proteomes" id="UP000708208"/>
    </source>
</evidence>
<keyword evidence="4" id="KW-1185">Reference proteome</keyword>
<protein>
    <recommendedName>
        <fullName evidence="2">Fe2OG dioxygenase domain-containing protein</fullName>
    </recommendedName>
</protein>
<organism evidence="3 4">
    <name type="scientific">Allacma fusca</name>
    <dbReference type="NCBI Taxonomy" id="39272"/>
    <lineage>
        <taxon>Eukaryota</taxon>
        <taxon>Metazoa</taxon>
        <taxon>Ecdysozoa</taxon>
        <taxon>Arthropoda</taxon>
        <taxon>Hexapoda</taxon>
        <taxon>Collembola</taxon>
        <taxon>Symphypleona</taxon>
        <taxon>Sminthuridae</taxon>
        <taxon>Allacma</taxon>
    </lineage>
</organism>
<dbReference type="Pfam" id="PF21787">
    <property type="entry name" value="TNP-like_RNaseH_N"/>
    <property type="match status" value="1"/>
</dbReference>
<dbReference type="GO" id="GO:0016491">
    <property type="term" value="F:oxidoreductase activity"/>
    <property type="evidence" value="ECO:0007669"/>
    <property type="project" value="UniProtKB-KW"/>
</dbReference>
<dbReference type="Pfam" id="PF14226">
    <property type="entry name" value="DIOX_N"/>
    <property type="match status" value="1"/>
</dbReference>
<evidence type="ECO:0000259" key="2">
    <source>
        <dbReference type="PROSITE" id="PS51471"/>
    </source>
</evidence>
<sequence>MFCRLKAKLSTYLQTKSHPIDQEDPEIQEIANKFGLALHENNGCAYLTNHGIPEEMVSAAFAESQTFFELPAAIKMKYCKEDLVKNYHGYSAVGQERLNDEKNRELKETFDICGRDRFYPEEVPMFKEATESLEAACWKFQAKLFKLLAMSIKLENVNVINDGARNCIDRTIPSLNTARTAYYPPIRDDAIAGDIRCAPHTDYGLLTLLFQDDIGGLEVQGSNTEWLPVTPIPGTIVVNSGDLLEKWTCGYFVATPHRVIIPEAEIKMKKCRQTFMSFSITDNDIYISPLKSELLDKDYYFEPVNSFDHAMGKAKKAYGEDEIKVRERIEFSKAELKFHAFIDYREYTEEYFDKKRPVTHLGDHALVFSFRSLDSKLVQPGFSFASRGAAPGFILSKLLIDTVITLKAAGLEILGSVCYGATTNTQFHYPTTLSIS</sequence>
<accession>A0A8J2LE18</accession>
<dbReference type="OrthoDB" id="288590at2759"/>
<dbReference type="AlphaFoldDB" id="A0A8J2LE18"/>
<dbReference type="EMBL" id="CAJVCH010488884">
    <property type="protein sequence ID" value="CAG7820743.1"/>
    <property type="molecule type" value="Genomic_DNA"/>
</dbReference>
<dbReference type="InterPro" id="IPR050231">
    <property type="entry name" value="Iron_ascorbate_oxido_reductase"/>
</dbReference>
<dbReference type="GO" id="GO:0046872">
    <property type="term" value="F:metal ion binding"/>
    <property type="evidence" value="ECO:0007669"/>
    <property type="project" value="UniProtKB-KW"/>
</dbReference>
<proteinExistence type="inferred from homology"/>
<dbReference type="InterPro" id="IPR005123">
    <property type="entry name" value="Oxoglu/Fe-dep_dioxygenase_dom"/>
</dbReference>
<dbReference type="InterPro" id="IPR048365">
    <property type="entry name" value="TNP-like_RNaseH_N"/>
</dbReference>
<dbReference type="PANTHER" id="PTHR47990">
    <property type="entry name" value="2-OXOGLUTARATE (2OG) AND FE(II)-DEPENDENT OXYGENASE SUPERFAMILY PROTEIN-RELATED"/>
    <property type="match status" value="1"/>
</dbReference>
<keyword evidence="1" id="KW-0408">Iron</keyword>
<reference evidence="3" key="1">
    <citation type="submission" date="2021-06" db="EMBL/GenBank/DDBJ databases">
        <authorList>
            <person name="Hodson N. C."/>
            <person name="Mongue J. A."/>
            <person name="Jaron S. K."/>
        </authorList>
    </citation>
    <scope>NUCLEOTIDE SEQUENCE</scope>
</reference>